<dbReference type="GO" id="GO:0010181">
    <property type="term" value="F:FMN binding"/>
    <property type="evidence" value="ECO:0007669"/>
    <property type="project" value="InterPro"/>
</dbReference>
<gene>
    <name evidence="2" type="ORF">CHYS00102_LOCUS7263</name>
</gene>
<evidence type="ECO:0000259" key="1">
    <source>
        <dbReference type="Pfam" id="PF00724"/>
    </source>
</evidence>
<dbReference type="EMBL" id="HBFR01010041">
    <property type="protein sequence ID" value="CAD8880078.1"/>
    <property type="molecule type" value="Transcribed_RNA"/>
</dbReference>
<organism evidence="2">
    <name type="scientific">Corethron hystrix</name>
    <dbReference type="NCBI Taxonomy" id="216773"/>
    <lineage>
        <taxon>Eukaryota</taxon>
        <taxon>Sar</taxon>
        <taxon>Stramenopiles</taxon>
        <taxon>Ochrophyta</taxon>
        <taxon>Bacillariophyta</taxon>
        <taxon>Coscinodiscophyceae</taxon>
        <taxon>Corethrophycidae</taxon>
        <taxon>Corethrales</taxon>
        <taxon>Corethraceae</taxon>
        <taxon>Corethron</taxon>
    </lineage>
</organism>
<protein>
    <recommendedName>
        <fullName evidence="1">NADH:flavin oxidoreductase/NADH oxidase N-terminal domain-containing protein</fullName>
    </recommendedName>
</protein>
<dbReference type="SUPFAM" id="SSF51395">
    <property type="entry name" value="FMN-linked oxidoreductases"/>
    <property type="match status" value="1"/>
</dbReference>
<dbReference type="GO" id="GO:0016491">
    <property type="term" value="F:oxidoreductase activity"/>
    <property type="evidence" value="ECO:0007669"/>
    <property type="project" value="InterPro"/>
</dbReference>
<dbReference type="PANTHER" id="PTHR22893">
    <property type="entry name" value="NADH OXIDOREDUCTASE-RELATED"/>
    <property type="match status" value="1"/>
</dbReference>
<dbReference type="AlphaFoldDB" id="A0A7S1BA60"/>
<dbReference type="InterPro" id="IPR045247">
    <property type="entry name" value="Oye-like"/>
</dbReference>
<dbReference type="PANTHER" id="PTHR22893:SF91">
    <property type="entry name" value="NADPH DEHYDROGENASE 2-RELATED"/>
    <property type="match status" value="1"/>
</dbReference>
<dbReference type="InterPro" id="IPR001155">
    <property type="entry name" value="OxRdtase_FMN_N"/>
</dbReference>
<name>A0A7S1BA60_9STRA</name>
<dbReference type="Gene3D" id="3.20.20.70">
    <property type="entry name" value="Aldolase class I"/>
    <property type="match status" value="1"/>
</dbReference>
<feature type="domain" description="NADH:flavin oxidoreductase/NADH oxidase N-terminal" evidence="1">
    <location>
        <begin position="10"/>
        <end position="99"/>
    </location>
</feature>
<dbReference type="InterPro" id="IPR013785">
    <property type="entry name" value="Aldolase_TIM"/>
</dbReference>
<reference evidence="2" key="1">
    <citation type="submission" date="2021-01" db="EMBL/GenBank/DDBJ databases">
        <authorList>
            <person name="Corre E."/>
            <person name="Pelletier E."/>
            <person name="Niang G."/>
            <person name="Scheremetjew M."/>
            <person name="Finn R."/>
            <person name="Kale V."/>
            <person name="Holt S."/>
            <person name="Cochrane G."/>
            <person name="Meng A."/>
            <person name="Brown T."/>
            <person name="Cohen L."/>
        </authorList>
    </citation>
    <scope>NUCLEOTIDE SEQUENCE</scope>
    <source>
        <strain evidence="2">308</strain>
    </source>
</reference>
<accession>A0A7S1BA60</accession>
<dbReference type="Pfam" id="PF00724">
    <property type="entry name" value="Oxidored_FMN"/>
    <property type="match status" value="1"/>
</dbReference>
<proteinExistence type="predicted"/>
<sequence>MSSEAPKLQLLSPGTVGGRTLRSREVLAPLARVRGTRTADPFDHLCATPKDLLVEHYSQRTSAGPIATEAAAISEMGAGWRNAPHIRTPGQVDGWRKVTLLSAEPKSLPELECLDLLWNQKCGRVSATSSEARCRS</sequence>
<evidence type="ECO:0000313" key="2">
    <source>
        <dbReference type="EMBL" id="CAD8880078.1"/>
    </source>
</evidence>